<evidence type="ECO:0000256" key="5">
    <source>
        <dbReference type="ARBA" id="ARBA00022741"/>
    </source>
</evidence>
<evidence type="ECO:0000256" key="9">
    <source>
        <dbReference type="ARBA" id="ARBA00061644"/>
    </source>
</evidence>
<keyword evidence="7 10" id="KW-1133">Transmembrane helix</keyword>
<keyword evidence="6 13" id="KW-0067">ATP-binding</keyword>
<feature type="domain" description="ABC transporter" evidence="11">
    <location>
        <begin position="345"/>
        <end position="579"/>
    </location>
</feature>
<name>A0A4R5K9V2_9MICC</name>
<dbReference type="InterPro" id="IPR027417">
    <property type="entry name" value="P-loop_NTPase"/>
</dbReference>
<dbReference type="GO" id="GO:0005524">
    <property type="term" value="F:ATP binding"/>
    <property type="evidence" value="ECO:0007669"/>
    <property type="project" value="UniProtKB-KW"/>
</dbReference>
<dbReference type="InterPro" id="IPR036640">
    <property type="entry name" value="ABC1_TM_sf"/>
</dbReference>
<evidence type="ECO:0000259" key="12">
    <source>
        <dbReference type="PROSITE" id="PS50929"/>
    </source>
</evidence>
<evidence type="ECO:0000256" key="3">
    <source>
        <dbReference type="ARBA" id="ARBA00022475"/>
    </source>
</evidence>
<feature type="transmembrane region" description="Helical" evidence="10">
    <location>
        <begin position="251"/>
        <end position="272"/>
    </location>
</feature>
<dbReference type="AlphaFoldDB" id="A0A4R5K9V2"/>
<keyword evidence="2" id="KW-0813">Transport</keyword>
<evidence type="ECO:0000256" key="8">
    <source>
        <dbReference type="ARBA" id="ARBA00023136"/>
    </source>
</evidence>
<dbReference type="SUPFAM" id="SSF90123">
    <property type="entry name" value="ABC transporter transmembrane region"/>
    <property type="match status" value="1"/>
</dbReference>
<accession>A0A4R5K9V2</accession>
<dbReference type="PROSITE" id="PS00211">
    <property type="entry name" value="ABC_TRANSPORTER_1"/>
    <property type="match status" value="1"/>
</dbReference>
<keyword evidence="14" id="KW-1185">Reference proteome</keyword>
<keyword evidence="5" id="KW-0547">Nucleotide-binding</keyword>
<dbReference type="PANTHER" id="PTHR43394:SF1">
    <property type="entry name" value="ATP-BINDING CASSETTE SUB-FAMILY B MEMBER 10, MITOCHONDRIAL"/>
    <property type="match status" value="1"/>
</dbReference>
<dbReference type="InterPro" id="IPR039421">
    <property type="entry name" value="Type_1_exporter"/>
</dbReference>
<dbReference type="GO" id="GO:0016887">
    <property type="term" value="F:ATP hydrolysis activity"/>
    <property type="evidence" value="ECO:0007669"/>
    <property type="project" value="InterPro"/>
</dbReference>
<dbReference type="Gene3D" id="3.40.50.300">
    <property type="entry name" value="P-loop containing nucleotide triphosphate hydrolases"/>
    <property type="match status" value="1"/>
</dbReference>
<dbReference type="SMART" id="SM00382">
    <property type="entry name" value="AAA"/>
    <property type="match status" value="1"/>
</dbReference>
<organism evidence="13 14">
    <name type="scientific">Arthrobacter terricola</name>
    <dbReference type="NCBI Taxonomy" id="2547396"/>
    <lineage>
        <taxon>Bacteria</taxon>
        <taxon>Bacillati</taxon>
        <taxon>Actinomycetota</taxon>
        <taxon>Actinomycetes</taxon>
        <taxon>Micrococcales</taxon>
        <taxon>Micrococcaceae</taxon>
        <taxon>Arthrobacter</taxon>
    </lineage>
</organism>
<evidence type="ECO:0000256" key="1">
    <source>
        <dbReference type="ARBA" id="ARBA00004651"/>
    </source>
</evidence>
<dbReference type="GO" id="GO:0015421">
    <property type="term" value="F:ABC-type oligopeptide transporter activity"/>
    <property type="evidence" value="ECO:0007669"/>
    <property type="project" value="TreeGrafter"/>
</dbReference>
<dbReference type="Gene3D" id="1.20.1560.10">
    <property type="entry name" value="ABC transporter type 1, transmembrane domain"/>
    <property type="match status" value="1"/>
</dbReference>
<dbReference type="OrthoDB" id="9806127at2"/>
<comment type="subcellular location">
    <subcellularLocation>
        <location evidence="1">Cell membrane</location>
        <topology evidence="1">Multi-pass membrane protein</topology>
    </subcellularLocation>
</comment>
<feature type="transmembrane region" description="Helical" evidence="10">
    <location>
        <begin position="278"/>
        <end position="298"/>
    </location>
</feature>
<feature type="transmembrane region" description="Helical" evidence="10">
    <location>
        <begin position="166"/>
        <end position="184"/>
    </location>
</feature>
<feature type="domain" description="ABC transmembrane type-1" evidence="12">
    <location>
        <begin position="25"/>
        <end position="310"/>
    </location>
</feature>
<dbReference type="SUPFAM" id="SSF52540">
    <property type="entry name" value="P-loop containing nucleoside triphosphate hydrolases"/>
    <property type="match status" value="1"/>
</dbReference>
<evidence type="ECO:0000313" key="13">
    <source>
        <dbReference type="EMBL" id="TDF91776.1"/>
    </source>
</evidence>
<keyword evidence="3" id="KW-1003">Cell membrane</keyword>
<evidence type="ECO:0000256" key="6">
    <source>
        <dbReference type="ARBA" id="ARBA00022840"/>
    </source>
</evidence>
<dbReference type="InterPro" id="IPR003593">
    <property type="entry name" value="AAA+_ATPase"/>
</dbReference>
<dbReference type="InterPro" id="IPR003439">
    <property type="entry name" value="ABC_transporter-like_ATP-bd"/>
</dbReference>
<sequence>MSRAQTSSPVRMLVALARPYRRSLALLLLVSVVVVALQLAGPRLVAVGIDAAVRPASRGDYWPLAEIALALLAAGALTWVLTVVSRRGIGRVGEAVTYDLRCKVDGEFARLPIAYHERWSTGLIISRLTADVDTVSDLFANVLSGLLTSTLMCLGVVAAMLLLDPIVAGVVIASILPALVLTTWRVRRMAPTRIAERDAIAQVTADAVEPLGAVAVVQSLGTEPWHAHEFGRSSERLQKISRRIVATMSTYYGTIEAATQLAGIVALTVGALRVMSGSLPLGALAAFILYVGMLFGGLRSTSFVLDSMLTAFAAARKIADFLDGEQSVPESSDPIAPPLPLRGEVRLCAVSFGYQEGSREVADLDLVLRPGEVAAMLGSTGAGKSTIAKLIARFYDPTSGRVLLDGIDLKDLAEVDLRSMVVLLTQEMFLFSGTIADNIRLSRPDATDQEVTVAATAVGAHPFIAALPEGYATHVHQRGTRLSAGQRQLIAFARAFLADPAVVILDEATASLDIPTERTLHQALRTLLSGRTALIIAHRLSSLDITDRVLVIEGGRIIDDDTPARLLAKGAGAFAALYRDAHGQPRGTEDPAGTWMPL</sequence>
<dbReference type="GO" id="GO:0005886">
    <property type="term" value="C:plasma membrane"/>
    <property type="evidence" value="ECO:0007669"/>
    <property type="project" value="UniProtKB-SubCell"/>
</dbReference>
<dbReference type="PROSITE" id="PS50893">
    <property type="entry name" value="ABC_TRANSPORTER_2"/>
    <property type="match status" value="1"/>
</dbReference>
<keyword evidence="8 10" id="KW-0472">Membrane</keyword>
<dbReference type="PANTHER" id="PTHR43394">
    <property type="entry name" value="ATP-DEPENDENT PERMEASE MDL1, MITOCHONDRIAL"/>
    <property type="match status" value="1"/>
</dbReference>
<comment type="caution">
    <text evidence="13">The sequence shown here is derived from an EMBL/GenBank/DDBJ whole genome shotgun (WGS) entry which is preliminary data.</text>
</comment>
<reference evidence="13 14" key="1">
    <citation type="submission" date="2019-03" db="EMBL/GenBank/DDBJ databases">
        <title>Whole genome sequence of Arthrobacter sp JH1-1.</title>
        <authorList>
            <person name="Trinh H.N."/>
        </authorList>
    </citation>
    <scope>NUCLEOTIDE SEQUENCE [LARGE SCALE GENOMIC DNA]</scope>
    <source>
        <strain evidence="13 14">JH1-1</strain>
    </source>
</reference>
<evidence type="ECO:0000256" key="10">
    <source>
        <dbReference type="SAM" id="Phobius"/>
    </source>
</evidence>
<evidence type="ECO:0000256" key="7">
    <source>
        <dbReference type="ARBA" id="ARBA00022989"/>
    </source>
</evidence>
<dbReference type="Pfam" id="PF00005">
    <property type="entry name" value="ABC_tran"/>
    <property type="match status" value="1"/>
</dbReference>
<comment type="similarity">
    <text evidence="9">Belongs to the ABC transporter superfamily. Lipid exporter (TC 3.A.1.106) family.</text>
</comment>
<dbReference type="FunFam" id="3.40.50.300:FF:000299">
    <property type="entry name" value="ABC transporter ATP-binding protein/permease"/>
    <property type="match status" value="1"/>
</dbReference>
<protein>
    <submittedName>
        <fullName evidence="13">ABC transporter ATP-binding protein</fullName>
    </submittedName>
</protein>
<evidence type="ECO:0000313" key="14">
    <source>
        <dbReference type="Proteomes" id="UP000295511"/>
    </source>
</evidence>
<proteinExistence type="inferred from homology"/>
<keyword evidence="4 10" id="KW-0812">Transmembrane</keyword>
<dbReference type="RefSeq" id="WP_133205974.1">
    <property type="nucleotide sequence ID" value="NZ_SMRU01000027.1"/>
</dbReference>
<dbReference type="InterPro" id="IPR011527">
    <property type="entry name" value="ABC1_TM_dom"/>
</dbReference>
<dbReference type="Pfam" id="PF00664">
    <property type="entry name" value="ABC_membrane"/>
    <property type="match status" value="1"/>
</dbReference>
<evidence type="ECO:0000256" key="2">
    <source>
        <dbReference type="ARBA" id="ARBA00022448"/>
    </source>
</evidence>
<feature type="transmembrane region" description="Helical" evidence="10">
    <location>
        <begin position="138"/>
        <end position="160"/>
    </location>
</feature>
<dbReference type="EMBL" id="SMRU01000027">
    <property type="protein sequence ID" value="TDF91776.1"/>
    <property type="molecule type" value="Genomic_DNA"/>
</dbReference>
<evidence type="ECO:0000256" key="4">
    <source>
        <dbReference type="ARBA" id="ARBA00022692"/>
    </source>
</evidence>
<dbReference type="Proteomes" id="UP000295511">
    <property type="component" value="Unassembled WGS sequence"/>
</dbReference>
<gene>
    <name evidence="13" type="ORF">E1809_19860</name>
</gene>
<dbReference type="InterPro" id="IPR017871">
    <property type="entry name" value="ABC_transporter-like_CS"/>
</dbReference>
<feature type="transmembrane region" description="Helical" evidence="10">
    <location>
        <begin position="61"/>
        <end position="84"/>
    </location>
</feature>
<evidence type="ECO:0000259" key="11">
    <source>
        <dbReference type="PROSITE" id="PS50893"/>
    </source>
</evidence>
<dbReference type="PROSITE" id="PS50929">
    <property type="entry name" value="ABC_TM1F"/>
    <property type="match status" value="1"/>
</dbReference>